<comment type="similarity">
    <text evidence="1">Belongs to the flavoredoxin family.</text>
</comment>
<organism evidence="3 4">
    <name type="scientific">Finegoldia magna</name>
    <name type="common">Peptostreptococcus magnus</name>
    <dbReference type="NCBI Taxonomy" id="1260"/>
    <lineage>
        <taxon>Bacteria</taxon>
        <taxon>Bacillati</taxon>
        <taxon>Bacillota</taxon>
        <taxon>Tissierellia</taxon>
        <taxon>Tissierellales</taxon>
        <taxon>Peptoniphilaceae</taxon>
        <taxon>Finegoldia</taxon>
    </lineage>
</organism>
<dbReference type="PANTHER" id="PTHR43567">
    <property type="entry name" value="FLAVOREDOXIN-RELATED-RELATED"/>
    <property type="match status" value="1"/>
</dbReference>
<proteinExistence type="inferred from homology"/>
<dbReference type="InterPro" id="IPR002563">
    <property type="entry name" value="Flavin_Rdtase-like_dom"/>
</dbReference>
<dbReference type="Pfam" id="PF01613">
    <property type="entry name" value="Flavin_Reduct"/>
    <property type="match status" value="1"/>
</dbReference>
<protein>
    <submittedName>
        <fullName evidence="3">Conserved protein/domain typically associated with flavoprotein oxygenase, DIM6/NTAB family</fullName>
    </submittedName>
</protein>
<accession>A0A233V2Z7</accession>
<evidence type="ECO:0000313" key="3">
    <source>
        <dbReference type="EMBL" id="OXZ26723.1"/>
    </source>
</evidence>
<dbReference type="AlphaFoldDB" id="A0A233V2Z7"/>
<dbReference type="RefSeq" id="WP_094206190.1">
    <property type="nucleotide sequence ID" value="NZ_NDYC01000036.1"/>
</dbReference>
<feature type="domain" description="Flavin reductase like" evidence="2">
    <location>
        <begin position="22"/>
        <end position="135"/>
    </location>
</feature>
<dbReference type="EMBL" id="NDYC01000036">
    <property type="protein sequence ID" value="OXZ26723.1"/>
    <property type="molecule type" value="Genomic_DNA"/>
</dbReference>
<dbReference type="Proteomes" id="UP000215413">
    <property type="component" value="Unassembled WGS sequence"/>
</dbReference>
<name>A0A233V2Z7_FINMA</name>
<sequence>MNKRKIDVMDYASDIVKELPKGIFLNTKANGKFNSMAIAWGTIGYNWNKPVFVCYVREGRFTRELLDANPEFTISVPIGSYDKKVMKVCGSQSGRDVDKVKEANLTLVEPQTISVNGIKELPLTIECKLLYRQEQDLSLLPDDILKRNYPQDVDSTNPGSNKDFHITYFGEIVDSYIIED</sequence>
<dbReference type="InterPro" id="IPR052174">
    <property type="entry name" value="Flavoredoxin"/>
</dbReference>
<gene>
    <name evidence="3" type="ORF">B9N49_07515</name>
</gene>
<evidence type="ECO:0000313" key="4">
    <source>
        <dbReference type="Proteomes" id="UP000215413"/>
    </source>
</evidence>
<evidence type="ECO:0000256" key="1">
    <source>
        <dbReference type="ARBA" id="ARBA00038054"/>
    </source>
</evidence>
<evidence type="ECO:0000259" key="2">
    <source>
        <dbReference type="Pfam" id="PF01613"/>
    </source>
</evidence>
<dbReference type="Gene3D" id="2.30.110.10">
    <property type="entry name" value="Electron Transport, Fmn-binding Protein, Chain A"/>
    <property type="match status" value="1"/>
</dbReference>
<dbReference type="SUPFAM" id="SSF50475">
    <property type="entry name" value="FMN-binding split barrel"/>
    <property type="match status" value="1"/>
</dbReference>
<dbReference type="InterPro" id="IPR012349">
    <property type="entry name" value="Split_barrel_FMN-bd"/>
</dbReference>
<comment type="caution">
    <text evidence="3">The sequence shown here is derived from an EMBL/GenBank/DDBJ whole genome shotgun (WGS) entry which is preliminary data.</text>
</comment>
<reference evidence="4" key="1">
    <citation type="submission" date="2017-04" db="EMBL/GenBank/DDBJ databases">
        <title>Finegoldia magna isolated from orthopedic joint implant-associated infections.</title>
        <authorList>
            <person name="Bjorklund S."/>
            <person name="Bruggemann H."/>
            <person name="Jensen A."/>
            <person name="Hellmark B."/>
            <person name="Soderquist B."/>
        </authorList>
    </citation>
    <scope>NUCLEOTIDE SEQUENCE [LARGE SCALE GENOMIC DNA]</scope>
    <source>
        <strain evidence="4">CCUG 54800</strain>
    </source>
</reference>
<dbReference type="PANTHER" id="PTHR43567:SF5">
    <property type="entry name" value="HYPOTHETICAL CYTOSOLIC PROTEIN"/>
    <property type="match status" value="1"/>
</dbReference>
<dbReference type="GO" id="GO:0010181">
    <property type="term" value="F:FMN binding"/>
    <property type="evidence" value="ECO:0007669"/>
    <property type="project" value="InterPro"/>
</dbReference>
<dbReference type="GO" id="GO:0016646">
    <property type="term" value="F:oxidoreductase activity, acting on the CH-NH group of donors, NAD or NADP as acceptor"/>
    <property type="evidence" value="ECO:0007669"/>
    <property type="project" value="UniProtKB-ARBA"/>
</dbReference>